<dbReference type="EMBL" id="BDSP01000184">
    <property type="protein sequence ID" value="GAX22512.1"/>
    <property type="molecule type" value="Genomic_DNA"/>
</dbReference>
<dbReference type="Proteomes" id="UP000198406">
    <property type="component" value="Unassembled WGS sequence"/>
</dbReference>
<reference evidence="2 3" key="1">
    <citation type="journal article" date="2015" name="Plant Cell">
        <title>Oil accumulation by the oleaginous diatom Fistulifera solaris as revealed by the genome and transcriptome.</title>
        <authorList>
            <person name="Tanaka T."/>
            <person name="Maeda Y."/>
            <person name="Veluchamy A."/>
            <person name="Tanaka M."/>
            <person name="Abida H."/>
            <person name="Marechal E."/>
            <person name="Bowler C."/>
            <person name="Muto M."/>
            <person name="Sunaga Y."/>
            <person name="Tanaka M."/>
            <person name="Yoshino T."/>
            <person name="Taniguchi T."/>
            <person name="Fukuda Y."/>
            <person name="Nemoto M."/>
            <person name="Matsumoto M."/>
            <person name="Wong P.S."/>
            <person name="Aburatani S."/>
            <person name="Fujibuchi W."/>
        </authorList>
    </citation>
    <scope>NUCLEOTIDE SEQUENCE [LARGE SCALE GENOMIC DNA]</scope>
    <source>
        <strain evidence="2 3">JPCC DA0580</strain>
    </source>
</reference>
<organism evidence="2 3">
    <name type="scientific">Fistulifera solaris</name>
    <name type="common">Oleaginous diatom</name>
    <dbReference type="NCBI Taxonomy" id="1519565"/>
    <lineage>
        <taxon>Eukaryota</taxon>
        <taxon>Sar</taxon>
        <taxon>Stramenopiles</taxon>
        <taxon>Ochrophyta</taxon>
        <taxon>Bacillariophyta</taxon>
        <taxon>Bacillariophyceae</taxon>
        <taxon>Bacillariophycidae</taxon>
        <taxon>Naviculales</taxon>
        <taxon>Naviculaceae</taxon>
        <taxon>Fistulifera</taxon>
    </lineage>
</organism>
<evidence type="ECO:0000313" key="2">
    <source>
        <dbReference type="EMBL" id="GAX22512.1"/>
    </source>
</evidence>
<dbReference type="InParanoid" id="A0A1Z5K8N1"/>
<keyword evidence="1" id="KW-1133">Transmembrane helix</keyword>
<proteinExistence type="predicted"/>
<feature type="transmembrane region" description="Helical" evidence="1">
    <location>
        <begin position="177"/>
        <end position="198"/>
    </location>
</feature>
<evidence type="ECO:0000256" key="1">
    <source>
        <dbReference type="SAM" id="Phobius"/>
    </source>
</evidence>
<protein>
    <submittedName>
        <fullName evidence="2">Uncharacterized protein</fullName>
    </submittedName>
</protein>
<feature type="transmembrane region" description="Helical" evidence="1">
    <location>
        <begin position="79"/>
        <end position="97"/>
    </location>
</feature>
<feature type="transmembrane region" description="Helical" evidence="1">
    <location>
        <begin position="210"/>
        <end position="230"/>
    </location>
</feature>
<evidence type="ECO:0000313" key="3">
    <source>
        <dbReference type="Proteomes" id="UP000198406"/>
    </source>
</evidence>
<feature type="transmembrane region" description="Helical" evidence="1">
    <location>
        <begin position="143"/>
        <end position="165"/>
    </location>
</feature>
<dbReference type="AlphaFoldDB" id="A0A1Z5K8N1"/>
<dbReference type="OrthoDB" id="196021at2759"/>
<sequence>MDRTVDGVMRVDPPESRRKQGRVYRTVARVEEGDEEIEDVLPTDDSASWEHAFHRTLLPDDRFAVAGIPFLEGPTVVKLLKFLSFTATGIVILFHGVRWMDWEYDGHLTLRNVLLYEGNLIAADAVVFFFVGRLHSQNGVDHAAWLFWAALANLYSSYITSFAFLQHSFTLYEVHCTWPVALWIFVAGAAVLVTNVVWHHVRYAVYHEVLVQKVIELLLAVSVFLLPLLSSPYFHFHHWFAGWLIGMHCNFDVWWSRAVMAWCWGAYMNGIAVYGRDPVLTCGYSLYLSASQWCSYMDCYLDGIHEFVNGTNTTVVAPMLPPDWRNCQAN</sequence>
<keyword evidence="1" id="KW-0472">Membrane</keyword>
<comment type="caution">
    <text evidence="2">The sequence shown here is derived from an EMBL/GenBank/DDBJ whole genome shotgun (WGS) entry which is preliminary data.</text>
</comment>
<keyword evidence="3" id="KW-1185">Reference proteome</keyword>
<accession>A0A1Z5K8N1</accession>
<feature type="transmembrane region" description="Helical" evidence="1">
    <location>
        <begin position="113"/>
        <end position="131"/>
    </location>
</feature>
<name>A0A1Z5K8N1_FISSO</name>
<keyword evidence="1" id="KW-0812">Transmembrane</keyword>
<gene>
    <name evidence="2" type="ORF">FisN_14Hh134</name>
</gene>